<proteinExistence type="predicted"/>
<protein>
    <submittedName>
        <fullName evidence="2">Uncharacterized protein</fullName>
    </submittedName>
</protein>
<dbReference type="AlphaFoldDB" id="A0A813CJ00"/>
<dbReference type="EMBL" id="CAJNJA010102452">
    <property type="protein sequence ID" value="CAE7944815.1"/>
    <property type="molecule type" value="Genomic_DNA"/>
</dbReference>
<feature type="region of interest" description="Disordered" evidence="1">
    <location>
        <begin position="1"/>
        <end position="65"/>
    </location>
</feature>
<sequence length="65" mass="6804">DNFHHSPAHPSHQGCPQHQGHGHRGAHTAGSAEADHVGPRCGSGSRSLLQAAAADLQPLQGQHHR</sequence>
<organism evidence="2 3">
    <name type="scientific">Symbiodinium necroappetens</name>
    <dbReference type="NCBI Taxonomy" id="1628268"/>
    <lineage>
        <taxon>Eukaryota</taxon>
        <taxon>Sar</taxon>
        <taxon>Alveolata</taxon>
        <taxon>Dinophyceae</taxon>
        <taxon>Suessiales</taxon>
        <taxon>Symbiodiniaceae</taxon>
        <taxon>Symbiodinium</taxon>
    </lineage>
</organism>
<gene>
    <name evidence="2" type="ORF">SNEC2469_LOCUS35424</name>
</gene>
<evidence type="ECO:0000313" key="3">
    <source>
        <dbReference type="Proteomes" id="UP000601435"/>
    </source>
</evidence>
<evidence type="ECO:0000256" key="1">
    <source>
        <dbReference type="SAM" id="MobiDB-lite"/>
    </source>
</evidence>
<feature type="non-terminal residue" evidence="2">
    <location>
        <position position="1"/>
    </location>
</feature>
<keyword evidence="3" id="KW-1185">Reference proteome</keyword>
<dbReference type="Proteomes" id="UP000601435">
    <property type="component" value="Unassembled WGS sequence"/>
</dbReference>
<feature type="compositionally biased region" description="Low complexity" evidence="1">
    <location>
        <begin position="9"/>
        <end position="19"/>
    </location>
</feature>
<comment type="caution">
    <text evidence="2">The sequence shown here is derived from an EMBL/GenBank/DDBJ whole genome shotgun (WGS) entry which is preliminary data.</text>
</comment>
<name>A0A813CJ00_9DINO</name>
<feature type="non-terminal residue" evidence="2">
    <location>
        <position position="65"/>
    </location>
</feature>
<feature type="compositionally biased region" description="Low complexity" evidence="1">
    <location>
        <begin position="48"/>
        <end position="65"/>
    </location>
</feature>
<reference evidence="2" key="1">
    <citation type="submission" date="2021-02" db="EMBL/GenBank/DDBJ databases">
        <authorList>
            <person name="Dougan E. K."/>
            <person name="Rhodes N."/>
            <person name="Thang M."/>
            <person name="Chan C."/>
        </authorList>
    </citation>
    <scope>NUCLEOTIDE SEQUENCE</scope>
</reference>
<evidence type="ECO:0000313" key="2">
    <source>
        <dbReference type="EMBL" id="CAE7944815.1"/>
    </source>
</evidence>
<accession>A0A813CJ00</accession>